<proteinExistence type="predicted"/>
<sequence length="56" mass="6267">MGPAQSDSEQNFLRRSNWLGTTGTPCGDVWLENIFRGIIYLPPVNPGQSYPQVNFP</sequence>
<gene>
    <name evidence="1" type="ORF">NITFAB_0368</name>
</gene>
<dbReference type="EMBL" id="LS423452">
    <property type="protein sequence ID" value="SPS04779.1"/>
    <property type="molecule type" value="Genomic_DNA"/>
</dbReference>
<evidence type="ECO:0000313" key="1">
    <source>
        <dbReference type="EMBL" id="SPS04779.1"/>
    </source>
</evidence>
<dbReference type="AlphaFoldDB" id="A0A2X0QRS0"/>
<accession>A0A2X0QRS0</accession>
<protein>
    <submittedName>
        <fullName evidence="1">Uncharacterized protein</fullName>
    </submittedName>
</protein>
<organism evidence="1">
    <name type="scientific">Candidatus Nitrotoga fabula</name>
    <dbReference type="NCBI Taxonomy" id="2182327"/>
    <lineage>
        <taxon>Bacteria</taxon>
        <taxon>Pseudomonadati</taxon>
        <taxon>Pseudomonadota</taxon>
        <taxon>Betaproteobacteria</taxon>
        <taxon>Nitrosomonadales</taxon>
        <taxon>Gallionellaceae</taxon>
        <taxon>Candidatus Nitrotoga</taxon>
    </lineage>
</organism>
<name>A0A2X0QRS0_9PROT</name>
<reference evidence="1" key="1">
    <citation type="submission" date="2018-05" db="EMBL/GenBank/DDBJ databases">
        <authorList>
            <person name="Lanie J.A."/>
            <person name="Ng W.-L."/>
            <person name="Kazmierczak K.M."/>
            <person name="Andrzejewski T.M."/>
            <person name="Davidsen T.M."/>
            <person name="Wayne K.J."/>
            <person name="Tettelin H."/>
            <person name="Glass J.I."/>
            <person name="Rusch D."/>
            <person name="Podicherti R."/>
            <person name="Tsui H.-C.T."/>
            <person name="Winkler M.E."/>
        </authorList>
    </citation>
    <scope>NUCLEOTIDE SEQUENCE</scope>
    <source>
        <strain evidence="1">KNB</strain>
    </source>
</reference>